<reference evidence="2 3" key="1">
    <citation type="submission" date="2018-05" db="EMBL/GenBank/DDBJ databases">
        <title>Genome sequencing and assembly of the regulated plant pathogen Lachnellula willkommii and related sister species for the development of diagnostic species identification markers.</title>
        <authorList>
            <person name="Giroux E."/>
            <person name="Bilodeau G."/>
        </authorList>
    </citation>
    <scope>NUCLEOTIDE SEQUENCE [LARGE SCALE GENOMIC DNA]</scope>
    <source>
        <strain evidence="2 3">CBS 160.35</strain>
    </source>
</reference>
<protein>
    <submittedName>
        <fullName evidence="2">Uncharacterized protein</fullName>
    </submittedName>
</protein>
<gene>
    <name evidence="2" type="ORF">LOCC1_G005469</name>
</gene>
<feature type="region of interest" description="Disordered" evidence="1">
    <location>
        <begin position="1"/>
        <end position="39"/>
    </location>
</feature>
<dbReference type="AlphaFoldDB" id="A0A8H8RWH2"/>
<dbReference type="OrthoDB" id="3519912at2759"/>
<comment type="caution">
    <text evidence="2">The sequence shown here is derived from an EMBL/GenBank/DDBJ whole genome shotgun (WGS) entry which is preliminary data.</text>
</comment>
<organism evidence="2 3">
    <name type="scientific">Lachnellula occidentalis</name>
    <dbReference type="NCBI Taxonomy" id="215460"/>
    <lineage>
        <taxon>Eukaryota</taxon>
        <taxon>Fungi</taxon>
        <taxon>Dikarya</taxon>
        <taxon>Ascomycota</taxon>
        <taxon>Pezizomycotina</taxon>
        <taxon>Leotiomycetes</taxon>
        <taxon>Helotiales</taxon>
        <taxon>Lachnaceae</taxon>
        <taxon>Lachnellula</taxon>
    </lineage>
</organism>
<dbReference type="EMBL" id="QGMI01000323">
    <property type="protein sequence ID" value="TVY42543.1"/>
    <property type="molecule type" value="Genomic_DNA"/>
</dbReference>
<evidence type="ECO:0000313" key="2">
    <source>
        <dbReference type="EMBL" id="TVY42543.1"/>
    </source>
</evidence>
<keyword evidence="3" id="KW-1185">Reference proteome</keyword>
<evidence type="ECO:0000256" key="1">
    <source>
        <dbReference type="SAM" id="MobiDB-lite"/>
    </source>
</evidence>
<proteinExistence type="predicted"/>
<evidence type="ECO:0000313" key="3">
    <source>
        <dbReference type="Proteomes" id="UP000443090"/>
    </source>
</evidence>
<accession>A0A8H8RWH2</accession>
<feature type="region of interest" description="Disordered" evidence="1">
    <location>
        <begin position="240"/>
        <end position="294"/>
    </location>
</feature>
<sequence>MPRDMEQEGQTSQRVRRGVASERQGQHESMAGQDQQNDALPPAIEQSAMTLQEKTWWGMGFEELYREAKKKNFGKHGKEGRKTGRVRIIRWLCEKEGITPFSASTSDPPVTASTSRYTTKTGAISHPEAVLCTSDSARQRLINEAERAYLRWPSADLLNLSMQRSYQLLKDSSGKLPPKSVKSMAAWNAGWDVLKSPREKNWWMGDGIDLANKAKAMGYQGPTKKYDIIVWLRTTPEEAENKVQKVAESTSNKRKAQEEPPESVSKRPAKGSRRPHGWDTGLVDIRRKRPTVTR</sequence>
<name>A0A8H8RWH2_9HELO</name>
<dbReference type="Proteomes" id="UP000443090">
    <property type="component" value="Unassembled WGS sequence"/>
</dbReference>